<keyword evidence="10" id="KW-0594">Phospholipid biosynthesis</keyword>
<evidence type="ECO:0000256" key="6">
    <source>
        <dbReference type="ARBA" id="ARBA00022692"/>
    </source>
</evidence>
<feature type="transmembrane region" description="Helical" evidence="14">
    <location>
        <begin position="49"/>
        <end position="69"/>
    </location>
</feature>
<comment type="caution">
    <text evidence="16">The sequence shown here is derived from an EMBL/GenBank/DDBJ whole genome shotgun (WGS) entry which is preliminary data.</text>
</comment>
<feature type="compositionally biased region" description="Basic and acidic residues" evidence="13">
    <location>
        <begin position="328"/>
        <end position="345"/>
    </location>
</feature>
<proteinExistence type="inferred from homology"/>
<evidence type="ECO:0000256" key="8">
    <source>
        <dbReference type="ARBA" id="ARBA00023098"/>
    </source>
</evidence>
<keyword evidence="4" id="KW-0444">Lipid biosynthesis</keyword>
<evidence type="ECO:0000313" key="17">
    <source>
        <dbReference type="Proteomes" id="UP001162640"/>
    </source>
</evidence>
<feature type="region of interest" description="Disordered" evidence="13">
    <location>
        <begin position="321"/>
        <end position="376"/>
    </location>
</feature>
<dbReference type="SUPFAM" id="SSF69593">
    <property type="entry name" value="Glycerol-3-phosphate (1)-acyltransferase"/>
    <property type="match status" value="1"/>
</dbReference>
<evidence type="ECO:0000256" key="2">
    <source>
        <dbReference type="ARBA" id="ARBA00005189"/>
    </source>
</evidence>
<dbReference type="CDD" id="cd07991">
    <property type="entry name" value="LPLAT_LPCAT1-like"/>
    <property type="match status" value="1"/>
</dbReference>
<evidence type="ECO:0000256" key="14">
    <source>
        <dbReference type="SAM" id="Phobius"/>
    </source>
</evidence>
<keyword evidence="11" id="KW-1208">Phospholipid metabolism</keyword>
<evidence type="ECO:0000256" key="12">
    <source>
        <dbReference type="ARBA" id="ARBA00023315"/>
    </source>
</evidence>
<dbReference type="SMART" id="SM00563">
    <property type="entry name" value="PlsC"/>
    <property type="match status" value="1"/>
</dbReference>
<name>A0A9W7DNT3_9STRA</name>
<dbReference type="GO" id="GO:0016020">
    <property type="term" value="C:membrane"/>
    <property type="evidence" value="ECO:0007669"/>
    <property type="project" value="UniProtKB-SubCell"/>
</dbReference>
<dbReference type="GO" id="GO:0008374">
    <property type="term" value="F:O-acyltransferase activity"/>
    <property type="evidence" value="ECO:0007669"/>
    <property type="project" value="InterPro"/>
</dbReference>
<keyword evidence="6 14" id="KW-0812">Transmembrane</keyword>
<evidence type="ECO:0000259" key="15">
    <source>
        <dbReference type="SMART" id="SM00563"/>
    </source>
</evidence>
<evidence type="ECO:0000256" key="13">
    <source>
        <dbReference type="SAM" id="MobiDB-lite"/>
    </source>
</evidence>
<feature type="compositionally biased region" description="Acidic residues" evidence="13">
    <location>
        <begin position="346"/>
        <end position="359"/>
    </location>
</feature>
<dbReference type="Pfam" id="PF01553">
    <property type="entry name" value="Acyltransferase"/>
    <property type="match status" value="1"/>
</dbReference>
<keyword evidence="5" id="KW-0808">Transferase</keyword>
<protein>
    <recommendedName>
        <fullName evidence="15">Phospholipid/glycerol acyltransferase domain-containing protein</fullName>
    </recommendedName>
</protein>
<comment type="pathway">
    <text evidence="2">Lipid metabolism.</text>
</comment>
<dbReference type="InterPro" id="IPR002123">
    <property type="entry name" value="Plipid/glycerol_acylTrfase"/>
</dbReference>
<evidence type="ECO:0000313" key="16">
    <source>
        <dbReference type="EMBL" id="GMH50539.1"/>
    </source>
</evidence>
<feature type="domain" description="Phospholipid/glycerol acyltransferase" evidence="15">
    <location>
        <begin position="122"/>
        <end position="234"/>
    </location>
</feature>
<feature type="transmembrane region" description="Helical" evidence="14">
    <location>
        <begin position="89"/>
        <end position="108"/>
    </location>
</feature>
<comment type="similarity">
    <text evidence="3">Belongs to the 1-acyl-sn-glycerol-3-phosphate acyltransferase family.</text>
</comment>
<organism evidence="16 17">
    <name type="scientific">Triparma laevis f. inornata</name>
    <dbReference type="NCBI Taxonomy" id="1714386"/>
    <lineage>
        <taxon>Eukaryota</taxon>
        <taxon>Sar</taxon>
        <taxon>Stramenopiles</taxon>
        <taxon>Ochrophyta</taxon>
        <taxon>Bolidophyceae</taxon>
        <taxon>Parmales</taxon>
        <taxon>Triparmaceae</taxon>
        <taxon>Triparma</taxon>
    </lineage>
</organism>
<evidence type="ECO:0000256" key="9">
    <source>
        <dbReference type="ARBA" id="ARBA00023136"/>
    </source>
</evidence>
<dbReference type="PANTHER" id="PTHR23063:SF52">
    <property type="entry name" value="LYSOPHOSPHATIDYLCHOLINE ACYLTRANSFERASE"/>
    <property type="match status" value="1"/>
</dbReference>
<evidence type="ECO:0000256" key="11">
    <source>
        <dbReference type="ARBA" id="ARBA00023264"/>
    </source>
</evidence>
<dbReference type="PANTHER" id="PTHR23063">
    <property type="entry name" value="PHOSPHOLIPID ACYLTRANSFERASE"/>
    <property type="match status" value="1"/>
</dbReference>
<keyword evidence="7 14" id="KW-1133">Transmembrane helix</keyword>
<gene>
    <name evidence="16" type="ORF">TL16_g00802</name>
</gene>
<dbReference type="AlphaFoldDB" id="A0A9W7DNT3"/>
<evidence type="ECO:0000256" key="4">
    <source>
        <dbReference type="ARBA" id="ARBA00022516"/>
    </source>
</evidence>
<reference evidence="17" key="1">
    <citation type="journal article" date="2023" name="Commun. Biol.">
        <title>Genome analysis of Parmales, the sister group of diatoms, reveals the evolutionary specialization of diatoms from phago-mixotrophs to photoautotrophs.</title>
        <authorList>
            <person name="Ban H."/>
            <person name="Sato S."/>
            <person name="Yoshikawa S."/>
            <person name="Yamada K."/>
            <person name="Nakamura Y."/>
            <person name="Ichinomiya M."/>
            <person name="Sato N."/>
            <person name="Blanc-Mathieu R."/>
            <person name="Endo H."/>
            <person name="Kuwata A."/>
            <person name="Ogata H."/>
        </authorList>
    </citation>
    <scope>NUCLEOTIDE SEQUENCE [LARGE SCALE GENOMIC DNA]</scope>
</reference>
<dbReference type="GO" id="GO:0008654">
    <property type="term" value="P:phospholipid biosynthetic process"/>
    <property type="evidence" value="ECO:0007669"/>
    <property type="project" value="UniProtKB-KW"/>
</dbReference>
<evidence type="ECO:0000256" key="5">
    <source>
        <dbReference type="ARBA" id="ARBA00022679"/>
    </source>
</evidence>
<keyword evidence="8" id="KW-0443">Lipid metabolism</keyword>
<comment type="subcellular location">
    <subcellularLocation>
        <location evidence="1">Membrane</location>
    </subcellularLocation>
</comment>
<dbReference type="Proteomes" id="UP001162640">
    <property type="component" value="Unassembled WGS sequence"/>
</dbReference>
<evidence type="ECO:0000256" key="1">
    <source>
        <dbReference type="ARBA" id="ARBA00004370"/>
    </source>
</evidence>
<keyword evidence="12" id="KW-0012">Acyltransferase</keyword>
<evidence type="ECO:0000256" key="10">
    <source>
        <dbReference type="ARBA" id="ARBA00023209"/>
    </source>
</evidence>
<evidence type="ECO:0000256" key="7">
    <source>
        <dbReference type="ARBA" id="ARBA00022989"/>
    </source>
</evidence>
<dbReference type="InterPro" id="IPR045252">
    <property type="entry name" value="LPCAT1-like"/>
</dbReference>
<dbReference type="EMBL" id="BLQM01000015">
    <property type="protein sequence ID" value="GMH50539.1"/>
    <property type="molecule type" value="Genomic_DNA"/>
</dbReference>
<accession>A0A9W7DNT3</accession>
<sequence length="376" mass="43183">MPPTTPSPPTNTYLHADVQNTSLSLTSSESLSRADVFARRNPLGYFTTFKLLLFGSFLIPLRVLLLVLFNVLWLPVLSISLSTNILTELTMYIWIRTQLFLLGFLWITTSGKKPKRPKDTSYLIIGNHTGWVEIAYITMTFLPSFVAKSPIKKWPIIGLITKSLNCIYVNRFNPNAGSKRMSTTDFILDNLKKENLKLAMFPEGTTTNGTHLVHFRSGAFVPGLPIVPLVFEMPFCCWDVSCSSYSIVWHTLGCMGQPVNFFRVRFLEVYYPSEVEKVNPENFKKNVKKYMLDNSKLKESEYTYSDKLLYEKSVGYENSEVKKKRRREEKTRRRKEESAKRKIAPEEVEEEEEEEEEDESGHSIGHLSRSVVVVST</sequence>
<keyword evidence="9 14" id="KW-0472">Membrane</keyword>
<evidence type="ECO:0000256" key="3">
    <source>
        <dbReference type="ARBA" id="ARBA00008655"/>
    </source>
</evidence>